<dbReference type="EMBL" id="CAJVPL010003404">
    <property type="protein sequence ID" value="CAG8631933.1"/>
    <property type="molecule type" value="Genomic_DNA"/>
</dbReference>
<organism evidence="8 9">
    <name type="scientific">Ambispora gerdemannii</name>
    <dbReference type="NCBI Taxonomy" id="144530"/>
    <lineage>
        <taxon>Eukaryota</taxon>
        <taxon>Fungi</taxon>
        <taxon>Fungi incertae sedis</taxon>
        <taxon>Mucoromycota</taxon>
        <taxon>Glomeromycotina</taxon>
        <taxon>Glomeromycetes</taxon>
        <taxon>Archaeosporales</taxon>
        <taxon>Ambisporaceae</taxon>
        <taxon>Ambispora</taxon>
    </lineage>
</organism>
<dbReference type="AlphaFoldDB" id="A0A9N9DDU2"/>
<evidence type="ECO:0000256" key="2">
    <source>
        <dbReference type="ARBA" id="ARBA00022771"/>
    </source>
</evidence>
<keyword evidence="1" id="KW-0479">Metal-binding</keyword>
<evidence type="ECO:0000313" key="9">
    <source>
        <dbReference type="Proteomes" id="UP000789831"/>
    </source>
</evidence>
<evidence type="ECO:0000259" key="7">
    <source>
        <dbReference type="PROSITE" id="PS51999"/>
    </source>
</evidence>
<evidence type="ECO:0000256" key="6">
    <source>
        <dbReference type="SAM" id="MobiDB-lite"/>
    </source>
</evidence>
<evidence type="ECO:0000313" key="8">
    <source>
        <dbReference type="EMBL" id="CAG8631933.1"/>
    </source>
</evidence>
<dbReference type="PROSITE" id="PS51999">
    <property type="entry name" value="ZF_GRF"/>
    <property type="match status" value="1"/>
</dbReference>
<keyword evidence="2 4" id="KW-0863">Zinc-finger</keyword>
<proteinExistence type="predicted"/>
<dbReference type="Proteomes" id="UP000789831">
    <property type="component" value="Unassembled WGS sequence"/>
</dbReference>
<evidence type="ECO:0000256" key="3">
    <source>
        <dbReference type="ARBA" id="ARBA00022833"/>
    </source>
</evidence>
<sequence>MQSLRKTYIPTIPTSNTITIPPSCYCFLPTTIWRTYKNGKNYGRWFWRCSRFGTEDDLEKCNYFKWTDNNDNDNITKSPSSRPSVNTLLPQSDDSFATITDENENDILKLEQDATSPEFTTLEFLEIVERHLKQQDYRISTRAQQNNELISQLEKARKEMEALKCENDILRRENNLLKREIDLTKEEIRYERESKRRKTS</sequence>
<dbReference type="GO" id="GO:0008270">
    <property type="term" value="F:zinc ion binding"/>
    <property type="evidence" value="ECO:0007669"/>
    <property type="project" value="UniProtKB-KW"/>
</dbReference>
<feature type="region of interest" description="Disordered" evidence="6">
    <location>
        <begin position="72"/>
        <end position="93"/>
    </location>
</feature>
<evidence type="ECO:0000256" key="5">
    <source>
        <dbReference type="SAM" id="Coils"/>
    </source>
</evidence>
<keyword evidence="9" id="KW-1185">Reference proteome</keyword>
<dbReference type="OrthoDB" id="2401408at2759"/>
<reference evidence="8" key="1">
    <citation type="submission" date="2021-06" db="EMBL/GenBank/DDBJ databases">
        <authorList>
            <person name="Kallberg Y."/>
            <person name="Tangrot J."/>
            <person name="Rosling A."/>
        </authorList>
    </citation>
    <scope>NUCLEOTIDE SEQUENCE</scope>
    <source>
        <strain evidence="8">MT106</strain>
    </source>
</reference>
<keyword evidence="3" id="KW-0862">Zinc</keyword>
<comment type="caution">
    <text evidence="8">The sequence shown here is derived from an EMBL/GenBank/DDBJ whole genome shotgun (WGS) entry which is preliminary data.</text>
</comment>
<keyword evidence="5" id="KW-0175">Coiled coil</keyword>
<name>A0A9N9DDU2_9GLOM</name>
<feature type="coiled-coil region" evidence="5">
    <location>
        <begin position="139"/>
        <end position="187"/>
    </location>
</feature>
<accession>A0A9N9DDU2</accession>
<dbReference type="InterPro" id="IPR010666">
    <property type="entry name" value="Znf_GRF"/>
</dbReference>
<protein>
    <submittedName>
        <fullName evidence="8">8993_t:CDS:1</fullName>
    </submittedName>
</protein>
<evidence type="ECO:0000256" key="1">
    <source>
        <dbReference type="ARBA" id="ARBA00022723"/>
    </source>
</evidence>
<feature type="domain" description="GRF-type" evidence="7">
    <location>
        <begin position="24"/>
        <end position="70"/>
    </location>
</feature>
<dbReference type="Pfam" id="PF06839">
    <property type="entry name" value="Zn_ribbon_GRF"/>
    <property type="match status" value="1"/>
</dbReference>
<evidence type="ECO:0000256" key="4">
    <source>
        <dbReference type="PROSITE-ProRule" id="PRU01343"/>
    </source>
</evidence>
<gene>
    <name evidence="8" type="ORF">AGERDE_LOCUS10565</name>
</gene>